<reference evidence="2" key="1">
    <citation type="submission" date="2006-12" db="EMBL/GenBank/DDBJ databases">
        <title>Complete sequence of chromosome 1 of Verminephrobacter eiseniae EF01-2.</title>
        <authorList>
            <person name="Copeland A."/>
            <person name="Lucas S."/>
            <person name="Lapidus A."/>
            <person name="Barry K."/>
            <person name="Detter J.C."/>
            <person name="Glavina del Rio T."/>
            <person name="Dalin E."/>
            <person name="Tice H."/>
            <person name="Pitluck S."/>
            <person name="Chertkov O."/>
            <person name="Brettin T."/>
            <person name="Bruce D."/>
            <person name="Han C."/>
            <person name="Tapia R."/>
            <person name="Gilna P."/>
            <person name="Schmutz J."/>
            <person name="Larimer F."/>
            <person name="Land M."/>
            <person name="Hauser L."/>
            <person name="Kyrpides N."/>
            <person name="Kim E."/>
            <person name="Stahl D."/>
            <person name="Richardson P."/>
        </authorList>
    </citation>
    <scope>NUCLEOTIDE SEQUENCE [LARGE SCALE GENOMIC DNA]</scope>
    <source>
        <strain evidence="2">EF01-2</strain>
    </source>
</reference>
<sequence length="264" mass="30657">MPIHVGDMMAHQISHGSENDMTKVEMELKYFERMASLAKMPLMPNTIKQKKPPAPDIECSIQDVGPLAIELVALDSKNTQTRLNNMFRTSDCWEEALKMRPLMEQERLRVSCKNVFLRLEISNEAGNRNRRELMRSIQEELLKRPDDFVGELYDSEEFPDNCQGVTVIRYDDITDGPQISAPSDFENLHPLQIEKIKEKLTKKTYETSNPLDLFAYSIFDGINIYVDRLVEIDACVNEHLADSRFRRVWVFDLALGKLEKTYHR</sequence>
<keyword evidence="2" id="KW-1185">Reference proteome</keyword>
<evidence type="ECO:0000313" key="1">
    <source>
        <dbReference type="EMBL" id="ABM59798.1"/>
    </source>
</evidence>
<organism evidence="1 2">
    <name type="scientific">Verminephrobacter eiseniae (strain EF01-2)</name>
    <dbReference type="NCBI Taxonomy" id="391735"/>
    <lineage>
        <taxon>Bacteria</taxon>
        <taxon>Pseudomonadati</taxon>
        <taxon>Pseudomonadota</taxon>
        <taxon>Betaproteobacteria</taxon>
        <taxon>Burkholderiales</taxon>
        <taxon>Comamonadaceae</taxon>
        <taxon>Verminephrobacter</taxon>
    </lineage>
</organism>
<dbReference type="EMBL" id="CP000542">
    <property type="protein sequence ID" value="ABM59798.1"/>
    <property type="molecule type" value="Genomic_DNA"/>
</dbReference>
<evidence type="ECO:0000313" key="2">
    <source>
        <dbReference type="Proteomes" id="UP000000374"/>
    </source>
</evidence>
<protein>
    <submittedName>
        <fullName evidence="1">Uncharacterized protein</fullName>
    </submittedName>
</protein>
<dbReference type="KEGG" id="vei:Veis_4093"/>
<gene>
    <name evidence="1" type="ordered locus">Veis_4093</name>
</gene>
<dbReference type="AlphaFoldDB" id="A1WQ91"/>
<name>A1WQ91_VEREI</name>
<proteinExistence type="predicted"/>
<dbReference type="HOGENOM" id="CLU_1053549_0_0_4"/>
<accession>A1WQ91</accession>
<dbReference type="Proteomes" id="UP000000374">
    <property type="component" value="Chromosome"/>
</dbReference>